<evidence type="ECO:0000313" key="25">
    <source>
        <dbReference type="EnsemblMetazoa" id="XP_038069217.1"/>
    </source>
</evidence>
<keyword evidence="5 22" id="KW-0732">Signal</keyword>
<feature type="compositionally biased region" description="Polar residues" evidence="20">
    <location>
        <begin position="132"/>
        <end position="144"/>
    </location>
</feature>
<evidence type="ECO:0000256" key="18">
    <source>
        <dbReference type="ARBA" id="ARBA00083903"/>
    </source>
</evidence>
<reference evidence="25" key="1">
    <citation type="submission" date="2022-11" db="UniProtKB">
        <authorList>
            <consortium name="EnsemblMetazoa"/>
        </authorList>
    </citation>
    <scope>IDENTIFICATION</scope>
</reference>
<keyword evidence="8" id="KW-0297">G-protein coupled receptor</keyword>
<keyword evidence="3" id="KW-0597">Phosphoprotein</keyword>
<dbReference type="GO" id="GO:0007214">
    <property type="term" value="P:gamma-aminobutyric acid signaling pathway"/>
    <property type="evidence" value="ECO:0007669"/>
    <property type="project" value="TreeGrafter"/>
</dbReference>
<evidence type="ECO:0000256" key="9">
    <source>
        <dbReference type="ARBA" id="ARBA00023054"/>
    </source>
</evidence>
<keyword evidence="7" id="KW-0770">Synapse</keyword>
<dbReference type="PANTHER" id="PTHR10519:SF20">
    <property type="entry name" value="G-PROTEIN COUPLED RECEPTOR 156-RELATED"/>
    <property type="match status" value="1"/>
</dbReference>
<dbReference type="InterPro" id="IPR001304">
    <property type="entry name" value="C-type_lectin-like"/>
</dbReference>
<dbReference type="GeneID" id="119738403"/>
<evidence type="ECO:0000256" key="7">
    <source>
        <dbReference type="ARBA" id="ARBA00023018"/>
    </source>
</evidence>
<dbReference type="InterPro" id="IPR028082">
    <property type="entry name" value="Peripla_BP_I"/>
</dbReference>
<dbReference type="OMA" id="IHENHEV"/>
<name>A0A914AZT1_PATMI</name>
<keyword evidence="2" id="KW-1003">Cell membrane</keyword>
<keyword evidence="12" id="KW-0675">Receptor</keyword>
<dbReference type="Pfam" id="PF01094">
    <property type="entry name" value="ANF_receptor"/>
    <property type="match status" value="1"/>
</dbReference>
<dbReference type="AlphaFoldDB" id="A0A914AZT1"/>
<dbReference type="CDD" id="cd00037">
    <property type="entry name" value="CLECT"/>
    <property type="match status" value="1"/>
</dbReference>
<dbReference type="PROSITE" id="PS50041">
    <property type="entry name" value="C_TYPE_LECTIN_2"/>
    <property type="match status" value="1"/>
</dbReference>
<evidence type="ECO:0000256" key="14">
    <source>
        <dbReference type="ARBA" id="ARBA00023224"/>
    </source>
</evidence>
<comment type="subcellular location">
    <subcellularLocation>
        <location evidence="16">Postsynaptic cell membrane</location>
        <topology evidence="16">Multi-pass membrane protein</topology>
    </subcellularLocation>
</comment>
<evidence type="ECO:0000256" key="1">
    <source>
        <dbReference type="ARBA" id="ARBA00008991"/>
    </source>
</evidence>
<dbReference type="Proteomes" id="UP000887568">
    <property type="component" value="Unplaced"/>
</dbReference>
<dbReference type="PRINTS" id="PR01176">
    <property type="entry name" value="GABABRECEPTR"/>
</dbReference>
<feature type="transmembrane region" description="Helical" evidence="21">
    <location>
        <begin position="756"/>
        <end position="773"/>
    </location>
</feature>
<evidence type="ECO:0000256" key="17">
    <source>
        <dbReference type="ARBA" id="ARBA00073785"/>
    </source>
</evidence>
<keyword evidence="26" id="KW-1185">Reference proteome</keyword>
<evidence type="ECO:0000313" key="26">
    <source>
        <dbReference type="Proteomes" id="UP000887568"/>
    </source>
</evidence>
<dbReference type="RefSeq" id="XP_038069217.1">
    <property type="nucleotide sequence ID" value="XM_038213289.1"/>
</dbReference>
<evidence type="ECO:0000256" key="16">
    <source>
        <dbReference type="ARBA" id="ARBA00034104"/>
    </source>
</evidence>
<dbReference type="PRINTS" id="PR00248">
    <property type="entry name" value="GPCRMGR"/>
</dbReference>
<dbReference type="OrthoDB" id="2150267at2759"/>
<dbReference type="SUPFAM" id="SSF53822">
    <property type="entry name" value="Periplasmic binding protein-like I"/>
    <property type="match status" value="1"/>
</dbReference>
<evidence type="ECO:0000256" key="11">
    <source>
        <dbReference type="ARBA" id="ARBA00023157"/>
    </source>
</evidence>
<evidence type="ECO:0000256" key="4">
    <source>
        <dbReference type="ARBA" id="ARBA00022692"/>
    </source>
</evidence>
<feature type="region of interest" description="Disordered" evidence="20">
    <location>
        <begin position="1068"/>
        <end position="1096"/>
    </location>
</feature>
<accession>A0A914AZT1</accession>
<dbReference type="FunFam" id="3.40.50.2300:FF:000072">
    <property type="entry name" value="Gamma-aminobutyric acid type B receptor subunit 2"/>
    <property type="match status" value="1"/>
</dbReference>
<feature type="transmembrane region" description="Helical" evidence="21">
    <location>
        <begin position="831"/>
        <end position="852"/>
    </location>
</feature>
<comment type="similarity">
    <text evidence="1">Belongs to the G-protein coupled receptor 3 family. GABA-B receptor subfamily.</text>
</comment>
<dbReference type="FunFam" id="3.40.50.2300:FF:000379">
    <property type="entry name" value="Gamma-aminobutyric acid B receptor"/>
    <property type="match status" value="1"/>
</dbReference>
<dbReference type="InterPro" id="IPR017978">
    <property type="entry name" value="GPCR_3_C"/>
</dbReference>
<evidence type="ECO:0000256" key="10">
    <source>
        <dbReference type="ARBA" id="ARBA00023136"/>
    </source>
</evidence>
<keyword evidence="6 21" id="KW-1133">Transmembrane helix</keyword>
<keyword evidence="10 21" id="KW-0472">Membrane</keyword>
<feature type="compositionally biased region" description="Polar residues" evidence="20">
    <location>
        <begin position="1087"/>
        <end position="1096"/>
    </location>
</feature>
<keyword evidence="11" id="KW-1015">Disulfide bond</keyword>
<evidence type="ECO:0000256" key="12">
    <source>
        <dbReference type="ARBA" id="ARBA00023170"/>
    </source>
</evidence>
<evidence type="ECO:0000256" key="5">
    <source>
        <dbReference type="ARBA" id="ARBA00022729"/>
    </source>
</evidence>
<feature type="transmembrane region" description="Helical" evidence="21">
    <location>
        <begin position="793"/>
        <end position="810"/>
    </location>
</feature>
<evidence type="ECO:0000256" key="19">
    <source>
        <dbReference type="SAM" id="Coils"/>
    </source>
</evidence>
<dbReference type="PANTHER" id="PTHR10519">
    <property type="entry name" value="GABA-B RECEPTOR"/>
    <property type="match status" value="1"/>
</dbReference>
<feature type="chain" id="PRO_5038100294" description="Gamma-aminobutyric acid type B receptor subunit 2" evidence="22">
    <location>
        <begin position="24"/>
        <end position="1096"/>
    </location>
</feature>
<keyword evidence="13" id="KW-0325">Glycoprotein</keyword>
<feature type="compositionally biased region" description="Polar residues" evidence="20">
    <location>
        <begin position="1068"/>
        <end position="1078"/>
    </location>
</feature>
<keyword evidence="4 21" id="KW-0812">Transmembrane</keyword>
<proteinExistence type="inferred from homology"/>
<feature type="domain" description="C-type lectin" evidence="23">
    <location>
        <begin position="545"/>
        <end position="659"/>
    </location>
</feature>
<dbReference type="SMART" id="SM00034">
    <property type="entry name" value="CLECT"/>
    <property type="match status" value="1"/>
</dbReference>
<feature type="domain" description="G-protein coupled receptors family 3 profile" evidence="24">
    <location>
        <begin position="787"/>
        <end position="986"/>
    </location>
</feature>
<feature type="transmembrane region" description="Helical" evidence="21">
    <location>
        <begin position="714"/>
        <end position="736"/>
    </location>
</feature>
<dbReference type="Pfam" id="PF00059">
    <property type="entry name" value="Lectin_C"/>
    <property type="match status" value="1"/>
</dbReference>
<evidence type="ECO:0000256" key="21">
    <source>
        <dbReference type="SAM" id="Phobius"/>
    </source>
</evidence>
<evidence type="ECO:0000256" key="8">
    <source>
        <dbReference type="ARBA" id="ARBA00023040"/>
    </source>
</evidence>
<evidence type="ECO:0000256" key="2">
    <source>
        <dbReference type="ARBA" id="ARBA00022475"/>
    </source>
</evidence>
<dbReference type="EnsemblMetazoa" id="XM_038213289.1">
    <property type="protein sequence ID" value="XP_038069217.1"/>
    <property type="gene ID" value="LOC119738403"/>
</dbReference>
<feature type="signal peptide" evidence="22">
    <location>
        <begin position="1"/>
        <end position="23"/>
    </location>
</feature>
<evidence type="ECO:0000259" key="24">
    <source>
        <dbReference type="PROSITE" id="PS50259"/>
    </source>
</evidence>
<keyword evidence="15" id="KW-0628">Postsynaptic cell membrane</keyword>
<feature type="transmembrane region" description="Helical" evidence="21">
    <location>
        <begin position="887"/>
        <end position="910"/>
    </location>
</feature>
<dbReference type="InterPro" id="IPR001828">
    <property type="entry name" value="ANF_lig-bd_rcpt"/>
</dbReference>
<evidence type="ECO:0000256" key="6">
    <source>
        <dbReference type="ARBA" id="ARBA00022989"/>
    </source>
</evidence>
<dbReference type="Gene3D" id="3.40.50.2300">
    <property type="match status" value="2"/>
</dbReference>
<dbReference type="Gene3D" id="3.10.100.10">
    <property type="entry name" value="Mannose-Binding Protein A, subunit A"/>
    <property type="match status" value="1"/>
</dbReference>
<feature type="transmembrane region" description="Helical" evidence="21">
    <location>
        <begin position="953"/>
        <end position="975"/>
    </location>
</feature>
<keyword evidence="14" id="KW-0807">Transducer</keyword>
<keyword evidence="9 19" id="KW-0175">Coiled coil</keyword>
<protein>
    <recommendedName>
        <fullName evidence="17">Gamma-aminobutyric acid type B receptor subunit 2</fullName>
    </recommendedName>
    <alternativeName>
        <fullName evidence="18">G-protein coupled receptor 51</fullName>
    </alternativeName>
</protein>
<sequence>MESMWTFIILRVCLSALQIQTRTLPNEPPNSTEMPWGGLAGTTDASWRGSTGDDGGEPTATMPGEHGEETVPSVQLTSHAMGEDASTVPSDAYQSGELVSGVNGTDGPTPSVRTSDAPSGTVNTPLAAPRPNMTNTVPGDVSTTELPTQEKIPIYIGGYFSFGGGWEGSGMLPACQMALDHINQRADVLPGYELKMVWNDTQCEAGLGTRVFFDQLFREPKKTMILGAPCSPASQIISGTAYYWNLIAISPSAASPGLSNREKYPLFYRTYMPDAMFNPVRIRLMREFGWKRVATIHENHEVFSLAIDDLLTLLKEANITVISSESFSEDPKNQIESLKSQDAKIIIGNMYAHMARRLFCEAYKQGMTSADYVWMLIGWYKDKWWLDDDDTITCSVDEMRMAVEGVQYISTESLPLSTSKEPTVAGITPAEYETLYQDRMSWPENQGYRWNSLGPFVYDAAWAIALTFNKSVEVLKTKRFSDGSFRRLEDFTYDDKEMAELFFNLLNETEFKGVSGPVAFKQGDRVGITQIEQLQGSCSEGWEKHRATCFKFVAEPMLRSAQAQAHCASLSPGASLAHIGNENEHDFLSNVSNSRVIDSPQKWLVTVLHESGGAKNASWTPHDSPADVTDNSACVVVDYQQDGRLQTIDCNELMPFICRVRAEFSEKQIAFYSALDDTLEWRSDIEWPGEGPPLDRTPVIIVEIIRQYLGVTPTLYFCICGVAAFCIVASLCFLAFNIKYRQQRHVKMSSPNLNNLIIVGALLVYMFVIVAGLDTNLVSDEVFVILCHVKTWVLSVGFVLAFGAMFSKTWRVHRVAAFKTPKRRIVTDGQLFLMVFVLLSIDVIILTLWQLIDPVVMETMDLYPQDDPEIPNRVIQQYVQFCTCDTLTYWLGALYGYKGLLLIFGTFLAWETRKVSIPGLNDSKLIGVSVYNVIILCLIGVAVSVVISTNPEALFAFVSCIILFCTSITLIVVFVPKIIAVVKYPDGDPAQSGISRSKNAVNRTLNSGTGTNTSLTAENDQLKTRIQELESQLDELKGRGSSRVLPGNGRGFGCWTCGLVCGFSPSRDYTTESGTEESQLPDLDTPAGSSTATARM</sequence>
<dbReference type="InterPro" id="IPR000337">
    <property type="entry name" value="GPCR_3"/>
</dbReference>
<feature type="coiled-coil region" evidence="19">
    <location>
        <begin position="1012"/>
        <end position="1039"/>
    </location>
</feature>
<dbReference type="GO" id="GO:0004965">
    <property type="term" value="F:G protein-coupled GABA receptor activity"/>
    <property type="evidence" value="ECO:0007669"/>
    <property type="project" value="InterPro"/>
</dbReference>
<dbReference type="PROSITE" id="PS50259">
    <property type="entry name" value="G_PROTEIN_RECEP_F3_4"/>
    <property type="match status" value="1"/>
</dbReference>
<dbReference type="GO" id="GO:0038039">
    <property type="term" value="C:G protein-coupled receptor heterodimeric complex"/>
    <property type="evidence" value="ECO:0007669"/>
    <property type="project" value="TreeGrafter"/>
</dbReference>
<evidence type="ECO:0000256" key="3">
    <source>
        <dbReference type="ARBA" id="ARBA00022553"/>
    </source>
</evidence>
<dbReference type="InterPro" id="IPR016186">
    <property type="entry name" value="C-type_lectin-like/link_sf"/>
</dbReference>
<evidence type="ECO:0000256" key="15">
    <source>
        <dbReference type="ARBA" id="ARBA00023257"/>
    </source>
</evidence>
<feature type="transmembrane region" description="Helical" evidence="21">
    <location>
        <begin position="930"/>
        <end position="947"/>
    </location>
</feature>
<dbReference type="PRINTS" id="PR01177">
    <property type="entry name" value="GABAB1RECPTR"/>
</dbReference>
<feature type="region of interest" description="Disordered" evidence="20">
    <location>
        <begin position="24"/>
        <end position="144"/>
    </location>
</feature>
<feature type="compositionally biased region" description="Polar residues" evidence="20">
    <location>
        <begin position="24"/>
        <end position="33"/>
    </location>
</feature>
<evidence type="ECO:0000256" key="22">
    <source>
        <dbReference type="SAM" id="SignalP"/>
    </source>
</evidence>
<evidence type="ECO:0000259" key="23">
    <source>
        <dbReference type="PROSITE" id="PS50041"/>
    </source>
</evidence>
<evidence type="ECO:0000256" key="13">
    <source>
        <dbReference type="ARBA" id="ARBA00023180"/>
    </source>
</evidence>
<dbReference type="GO" id="GO:0045211">
    <property type="term" value="C:postsynaptic membrane"/>
    <property type="evidence" value="ECO:0007669"/>
    <property type="project" value="UniProtKB-SubCell"/>
</dbReference>
<organism evidence="25 26">
    <name type="scientific">Patiria miniata</name>
    <name type="common">Bat star</name>
    <name type="synonym">Asterina miniata</name>
    <dbReference type="NCBI Taxonomy" id="46514"/>
    <lineage>
        <taxon>Eukaryota</taxon>
        <taxon>Metazoa</taxon>
        <taxon>Echinodermata</taxon>
        <taxon>Eleutherozoa</taxon>
        <taxon>Asterozoa</taxon>
        <taxon>Asteroidea</taxon>
        <taxon>Valvatacea</taxon>
        <taxon>Valvatida</taxon>
        <taxon>Asterinidae</taxon>
        <taxon>Patiria</taxon>
    </lineage>
</organism>
<dbReference type="CDD" id="cd06366">
    <property type="entry name" value="PBP1_GABAb_receptor"/>
    <property type="match status" value="1"/>
</dbReference>
<evidence type="ECO:0000256" key="20">
    <source>
        <dbReference type="SAM" id="MobiDB-lite"/>
    </source>
</evidence>
<dbReference type="InterPro" id="IPR002455">
    <property type="entry name" value="GPCR3_GABA-B"/>
</dbReference>
<dbReference type="SUPFAM" id="SSF56436">
    <property type="entry name" value="C-type lectin-like"/>
    <property type="match status" value="1"/>
</dbReference>
<dbReference type="InterPro" id="IPR016187">
    <property type="entry name" value="CTDL_fold"/>
</dbReference>
<feature type="compositionally biased region" description="Polar residues" evidence="20">
    <location>
        <begin position="102"/>
        <end position="124"/>
    </location>
</feature>
<dbReference type="Pfam" id="PF00003">
    <property type="entry name" value="7tm_3"/>
    <property type="match status" value="1"/>
</dbReference>
<dbReference type="FunFam" id="3.40.50.2300:FF:000063">
    <property type="entry name" value="Gamma-aminobutyric acid type B receptor subunit"/>
    <property type="match status" value="1"/>
</dbReference>